<dbReference type="Proteomes" id="UP000578697">
    <property type="component" value="Unassembled WGS sequence"/>
</dbReference>
<dbReference type="RefSeq" id="WP_184651255.1">
    <property type="nucleotide sequence ID" value="NZ_JACHFR010000001.1"/>
</dbReference>
<keyword evidence="4" id="KW-0630">Potassium</keyword>
<evidence type="ECO:0000259" key="8">
    <source>
        <dbReference type="PROSITE" id="PS51202"/>
    </source>
</evidence>
<feature type="domain" description="RCK C-terminal" evidence="8">
    <location>
        <begin position="395"/>
        <end position="478"/>
    </location>
</feature>
<dbReference type="AlphaFoldDB" id="A0A840S5N6"/>
<reference evidence="9 11" key="2">
    <citation type="submission" date="2020-08" db="EMBL/GenBank/DDBJ databases">
        <title>Genomic Encyclopedia of Type Strains, Phase IV (KMG-IV): sequencing the most valuable type-strain genomes for metagenomic binning, comparative biology and taxonomic classification.</title>
        <authorList>
            <person name="Goeker M."/>
        </authorList>
    </citation>
    <scope>NUCLEOTIDE SEQUENCE [LARGE SCALE GENOMIC DNA]</scope>
    <source>
        <strain evidence="9 11">DSM 103679</strain>
    </source>
</reference>
<dbReference type="KEGG" id="trc:DYE49_08340"/>
<dbReference type="PANTHER" id="PTHR43833:SF5">
    <property type="entry name" value="TRK SYSTEM POTASSIUM UPTAKE PROTEIN TRKA"/>
    <property type="match status" value="1"/>
</dbReference>
<dbReference type="PRINTS" id="PR00335">
    <property type="entry name" value="KUPTAKETRKA"/>
</dbReference>
<evidence type="ECO:0000259" key="7">
    <source>
        <dbReference type="PROSITE" id="PS51201"/>
    </source>
</evidence>
<evidence type="ECO:0000256" key="5">
    <source>
        <dbReference type="ARBA" id="ARBA00023027"/>
    </source>
</evidence>
<evidence type="ECO:0000256" key="1">
    <source>
        <dbReference type="ARBA" id="ARBA00017378"/>
    </source>
</evidence>
<evidence type="ECO:0000313" key="9">
    <source>
        <dbReference type="EMBL" id="MBB5217809.1"/>
    </source>
</evidence>
<proteinExistence type="predicted"/>
<evidence type="ECO:0000256" key="4">
    <source>
        <dbReference type="ARBA" id="ARBA00022958"/>
    </source>
</evidence>
<evidence type="ECO:0000313" key="11">
    <source>
        <dbReference type="Proteomes" id="UP000578697"/>
    </source>
</evidence>
<dbReference type="InterPro" id="IPR003148">
    <property type="entry name" value="RCK_N"/>
</dbReference>
<dbReference type="InterPro" id="IPR006036">
    <property type="entry name" value="K_uptake_TrkA"/>
</dbReference>
<evidence type="ECO:0000313" key="12">
    <source>
        <dbReference type="Proteomes" id="UP000593591"/>
    </source>
</evidence>
<dbReference type="PANTHER" id="PTHR43833">
    <property type="entry name" value="POTASSIUM CHANNEL PROTEIN 2-RELATED-RELATED"/>
    <property type="match status" value="1"/>
</dbReference>
<dbReference type="Gene3D" id="3.40.50.720">
    <property type="entry name" value="NAD(P)-binding Rossmann-like Domain"/>
    <property type="match status" value="2"/>
</dbReference>
<dbReference type="SUPFAM" id="SSF51735">
    <property type="entry name" value="NAD(P)-binding Rossmann-fold domains"/>
    <property type="match status" value="2"/>
</dbReference>
<keyword evidence="11" id="KW-1185">Reference proteome</keyword>
<feature type="domain" description="RCK N-terminal" evidence="7">
    <location>
        <begin position="242"/>
        <end position="375"/>
    </location>
</feature>
<evidence type="ECO:0000256" key="6">
    <source>
        <dbReference type="ARBA" id="ARBA00023065"/>
    </source>
</evidence>
<feature type="domain" description="RCK C-terminal" evidence="8">
    <location>
        <begin position="153"/>
        <end position="237"/>
    </location>
</feature>
<dbReference type="EMBL" id="CP031517">
    <property type="protein sequence ID" value="QOS40464.1"/>
    <property type="molecule type" value="Genomic_DNA"/>
</dbReference>
<evidence type="ECO:0000256" key="3">
    <source>
        <dbReference type="ARBA" id="ARBA00022538"/>
    </source>
</evidence>
<dbReference type="InterPro" id="IPR036291">
    <property type="entry name" value="NAD(P)-bd_dom_sf"/>
</dbReference>
<organism evidence="9 11">
    <name type="scientific">Treponema rectale</name>
    <dbReference type="NCBI Taxonomy" id="744512"/>
    <lineage>
        <taxon>Bacteria</taxon>
        <taxon>Pseudomonadati</taxon>
        <taxon>Spirochaetota</taxon>
        <taxon>Spirochaetia</taxon>
        <taxon>Spirochaetales</taxon>
        <taxon>Treponemataceae</taxon>
        <taxon>Treponema</taxon>
    </lineage>
</organism>
<dbReference type="Proteomes" id="UP000593591">
    <property type="component" value="Chromosome"/>
</dbReference>
<gene>
    <name evidence="10" type="ORF">DYE49_08340</name>
    <name evidence="9" type="ORF">HNP77_000153</name>
</gene>
<evidence type="ECO:0000256" key="2">
    <source>
        <dbReference type="ARBA" id="ARBA00022448"/>
    </source>
</evidence>
<keyword evidence="2" id="KW-0813">Transport</keyword>
<dbReference type="GO" id="GO:0005886">
    <property type="term" value="C:plasma membrane"/>
    <property type="evidence" value="ECO:0007669"/>
    <property type="project" value="InterPro"/>
</dbReference>
<dbReference type="InterPro" id="IPR036721">
    <property type="entry name" value="RCK_C_sf"/>
</dbReference>
<keyword evidence="5" id="KW-0520">NAD</keyword>
<dbReference type="Gene3D" id="3.30.70.1450">
    <property type="entry name" value="Regulator of K+ conductance, C-terminal domain"/>
    <property type="match status" value="2"/>
</dbReference>
<protein>
    <recommendedName>
        <fullName evidence="1">Trk system potassium uptake protein TrkA</fullName>
    </recommendedName>
</protein>
<dbReference type="Pfam" id="PF02254">
    <property type="entry name" value="TrkA_N"/>
    <property type="match status" value="2"/>
</dbReference>
<evidence type="ECO:0000313" key="10">
    <source>
        <dbReference type="EMBL" id="QOS40464.1"/>
    </source>
</evidence>
<keyword evidence="3" id="KW-0633">Potassium transport</keyword>
<dbReference type="PROSITE" id="PS51202">
    <property type="entry name" value="RCK_C"/>
    <property type="match status" value="2"/>
</dbReference>
<dbReference type="Pfam" id="PF02080">
    <property type="entry name" value="TrkA_C"/>
    <property type="match status" value="2"/>
</dbReference>
<name>A0A840S5N6_9SPIR</name>
<dbReference type="InterPro" id="IPR050721">
    <property type="entry name" value="Trk_Ktr_HKT_K-transport"/>
</dbReference>
<keyword evidence="6" id="KW-0406">Ion transport</keyword>
<dbReference type="GO" id="GO:0015079">
    <property type="term" value="F:potassium ion transmembrane transporter activity"/>
    <property type="evidence" value="ECO:0007669"/>
    <property type="project" value="InterPro"/>
</dbReference>
<dbReference type="SUPFAM" id="SSF116726">
    <property type="entry name" value="TrkA C-terminal domain-like"/>
    <property type="match status" value="2"/>
</dbReference>
<dbReference type="PROSITE" id="PS51201">
    <property type="entry name" value="RCK_N"/>
    <property type="match status" value="1"/>
</dbReference>
<dbReference type="InterPro" id="IPR006037">
    <property type="entry name" value="RCK_C"/>
</dbReference>
<sequence>MNIMIVGAGFTGIQLARRLINEKNTVTLIDNDADVVSHASNRLDCAVYEADGNNLENLEELGLSKIDALVTVTSSDEINMITCSLVDAVYPDILKIARVRNYAYYVNKTSATEHHAETFSGKHRPLYGIDFMIHPDVEAARAIVSAVEHGAVTDVVSFGKDEEFELSAIQIEKESSLDGMALRNIRNITEKKVIVVYVETEEGASLPAGDTVLHAGDRIGVLSARDDVKSVLEICGTKIETLKKIALVGAGRIGTIVADHIVQHGKNSVLKKLFGGVRNFSQDFVIIDTDKEACKAASERYPKAKVFCGDATDESFIQEEQIGKFNLVISATHNHEMNMVICAYLESLGVEKSIALVSHSGFIPITRKLGVEVAVPLRDTVVDSIMSHLRGKSVTGIHTICNGELEIVECDLNSKSSVNGKTLKDVAMPGEYLMLLVKKNGSEMYELPHGDTVFAAGDHLVLAVKSGNKRVLEKFSGE</sequence>
<reference evidence="10 12" key="1">
    <citation type="submission" date="2018-08" db="EMBL/GenBank/DDBJ databases">
        <title>The first complete genome of Treponema rectale (CHPAT), a commensal spirochete of the bovine rectum.</title>
        <authorList>
            <person name="Staton G.J."/>
            <person name="Clegg S.R."/>
            <person name="Carter S.D."/>
            <person name="Radford A.D."/>
            <person name="Darby A."/>
            <person name="Hall N."/>
            <person name="Birtles R.J."/>
            <person name="Evans N.J."/>
        </authorList>
    </citation>
    <scope>NUCLEOTIDE SEQUENCE [LARGE SCALE GENOMIC DNA]</scope>
    <source>
        <strain evidence="10 12">CHPA</strain>
    </source>
</reference>
<accession>A0A840S5N6</accession>
<dbReference type="EMBL" id="JACHFR010000001">
    <property type="protein sequence ID" value="MBB5217809.1"/>
    <property type="molecule type" value="Genomic_DNA"/>
</dbReference>